<feature type="compositionally biased region" description="Polar residues" evidence="1">
    <location>
        <begin position="44"/>
        <end position="62"/>
    </location>
</feature>
<organism evidence="2 3">
    <name type="scientific">Rhizophagus irregularis</name>
    <dbReference type="NCBI Taxonomy" id="588596"/>
    <lineage>
        <taxon>Eukaryota</taxon>
        <taxon>Fungi</taxon>
        <taxon>Fungi incertae sedis</taxon>
        <taxon>Mucoromycota</taxon>
        <taxon>Glomeromycotina</taxon>
        <taxon>Glomeromycetes</taxon>
        <taxon>Glomerales</taxon>
        <taxon>Glomeraceae</taxon>
        <taxon>Rhizophagus</taxon>
    </lineage>
</organism>
<name>A0A2N1M2T8_9GLOM</name>
<feature type="compositionally biased region" description="Low complexity" evidence="1">
    <location>
        <begin position="31"/>
        <end position="43"/>
    </location>
</feature>
<gene>
    <name evidence="2" type="ORF">RhiirC2_801056</name>
</gene>
<dbReference type="AlphaFoldDB" id="A0A2N1M2T8"/>
<feature type="region of interest" description="Disordered" evidence="1">
    <location>
        <begin position="26"/>
        <end position="100"/>
    </location>
</feature>
<protein>
    <submittedName>
        <fullName evidence="2">Uncharacterized protein</fullName>
    </submittedName>
</protein>
<feature type="compositionally biased region" description="Polar residues" evidence="1">
    <location>
        <begin position="75"/>
        <end position="92"/>
    </location>
</feature>
<sequence>MDSAMEQSIALQGCCLQWELPENTNKLCHRSNNAGQNNSNINSAYSPNSINPTNPKQSAQRLRSNKRKGKDRSVLFSTSRHNNTSAPNSSGHNPPLVDPN</sequence>
<dbReference type="EMBL" id="LLXL01006446">
    <property type="protein sequence ID" value="PKK55968.1"/>
    <property type="molecule type" value="Genomic_DNA"/>
</dbReference>
<accession>A0A2N1M2T8</accession>
<reference evidence="2 3" key="2">
    <citation type="submission" date="2017-10" db="EMBL/GenBank/DDBJ databases">
        <title>Extensive intraspecific genome diversity in a model arbuscular mycorrhizal fungus.</title>
        <authorList>
            <person name="Chen E.C.H."/>
            <person name="Morin E."/>
            <person name="Baudet D."/>
            <person name="Noel J."/>
            <person name="Ndikumana S."/>
            <person name="Charron P."/>
            <person name="St-Onge C."/>
            <person name="Giorgi J."/>
            <person name="Grigoriev I.V."/>
            <person name="Roux C."/>
            <person name="Martin F.M."/>
            <person name="Corradi N."/>
        </authorList>
    </citation>
    <scope>NUCLEOTIDE SEQUENCE [LARGE SCALE GENOMIC DNA]</scope>
    <source>
        <strain evidence="2 3">C2</strain>
    </source>
</reference>
<comment type="caution">
    <text evidence="2">The sequence shown here is derived from an EMBL/GenBank/DDBJ whole genome shotgun (WGS) entry which is preliminary data.</text>
</comment>
<evidence type="ECO:0000256" key="1">
    <source>
        <dbReference type="SAM" id="MobiDB-lite"/>
    </source>
</evidence>
<dbReference type="Proteomes" id="UP000233469">
    <property type="component" value="Unassembled WGS sequence"/>
</dbReference>
<proteinExistence type="predicted"/>
<evidence type="ECO:0000313" key="3">
    <source>
        <dbReference type="Proteomes" id="UP000233469"/>
    </source>
</evidence>
<reference evidence="2 3" key="1">
    <citation type="submission" date="2016-04" db="EMBL/GenBank/DDBJ databases">
        <title>Genome analyses suggest a sexual origin of heterokaryosis in a supposedly ancient asexual fungus.</title>
        <authorList>
            <person name="Ropars J."/>
            <person name="Sedzielewska K."/>
            <person name="Noel J."/>
            <person name="Charron P."/>
            <person name="Farinelli L."/>
            <person name="Marton T."/>
            <person name="Kruger M."/>
            <person name="Pelin A."/>
            <person name="Brachmann A."/>
            <person name="Corradi N."/>
        </authorList>
    </citation>
    <scope>NUCLEOTIDE SEQUENCE [LARGE SCALE GENOMIC DNA]</scope>
    <source>
        <strain evidence="2 3">C2</strain>
    </source>
</reference>
<evidence type="ECO:0000313" key="2">
    <source>
        <dbReference type="EMBL" id="PKK55968.1"/>
    </source>
</evidence>